<keyword evidence="2" id="KW-1185">Reference proteome</keyword>
<organism evidence="1 2">
    <name type="scientific">Flavobacterium cheonhonense</name>
    <dbReference type="NCBI Taxonomy" id="706185"/>
    <lineage>
        <taxon>Bacteria</taxon>
        <taxon>Pseudomonadati</taxon>
        <taxon>Bacteroidota</taxon>
        <taxon>Flavobacteriia</taxon>
        <taxon>Flavobacteriales</taxon>
        <taxon>Flavobacteriaceae</taxon>
        <taxon>Flavobacterium</taxon>
    </lineage>
</organism>
<name>A0ABP7THN6_9FLAO</name>
<evidence type="ECO:0000313" key="2">
    <source>
        <dbReference type="Proteomes" id="UP001500968"/>
    </source>
</evidence>
<sequence>MFVDLLTNELNYHLNTTTMKYITLLLCFITATGYAQNVSTALNLNKSEDLRSDYPVSEVTTHVTFYNTNGTIEKKKYVATLNAQNRVISEQRFNEEGTLTERLTWQYDSTGVKNMGRKLERWHKLLGYTCETSFHEYDAKEYLVKTVEKDKNQQIFRITMMKNDEQGNTVELITTDGKGNPYGMEQVAYDYPNNTMTTQYYNNNGEMISETLGKINYTNNDDSDIQKNKQGDVIQSSDYAYEYKYDKKGNWTFKTVYKIKLGKRVKQSETGRRIKYSN</sequence>
<comment type="caution">
    <text evidence="1">The sequence shown here is derived from an EMBL/GenBank/DDBJ whole genome shotgun (WGS) entry which is preliminary data.</text>
</comment>
<proteinExistence type="predicted"/>
<reference evidence="2" key="1">
    <citation type="journal article" date="2019" name="Int. J. Syst. Evol. Microbiol.">
        <title>The Global Catalogue of Microorganisms (GCM) 10K type strain sequencing project: providing services to taxonomists for standard genome sequencing and annotation.</title>
        <authorList>
            <consortium name="The Broad Institute Genomics Platform"/>
            <consortium name="The Broad Institute Genome Sequencing Center for Infectious Disease"/>
            <person name="Wu L."/>
            <person name="Ma J."/>
        </authorList>
    </citation>
    <scope>NUCLEOTIDE SEQUENCE [LARGE SCALE GENOMIC DNA]</scope>
    <source>
        <strain evidence="2">JCM 17064</strain>
    </source>
</reference>
<evidence type="ECO:0000313" key="1">
    <source>
        <dbReference type="EMBL" id="GAA4026296.1"/>
    </source>
</evidence>
<gene>
    <name evidence="1" type="ORF">GCM10022386_07100</name>
</gene>
<dbReference type="Proteomes" id="UP001500968">
    <property type="component" value="Unassembled WGS sequence"/>
</dbReference>
<protein>
    <recommendedName>
        <fullName evidence="3">YD repeat-containing protein</fullName>
    </recommendedName>
</protein>
<accession>A0ABP7THN6</accession>
<dbReference type="EMBL" id="BAABCR010000008">
    <property type="protein sequence ID" value="GAA4026296.1"/>
    <property type="molecule type" value="Genomic_DNA"/>
</dbReference>
<evidence type="ECO:0008006" key="3">
    <source>
        <dbReference type="Google" id="ProtNLM"/>
    </source>
</evidence>